<keyword evidence="1" id="KW-0732">Signal</keyword>
<dbReference type="Gene3D" id="2.130.10.130">
    <property type="entry name" value="Integrin alpha, N-terminal"/>
    <property type="match status" value="1"/>
</dbReference>
<sequence length="668" mass="72174">MAMRVFLLLVMLTVAWLIFPGLSEKAYAVTVNLSRTGQTKVYAQRDDGAIKAGVIWPDPRFNINTNGTVTDALTGLVWSREACTPTAGTCTGSDRSWQTALEYISCLNGANYLGYNDWRMANVNELESLTNAQESVQSTWLSAKGFNNVRNDNYWSSTTSASDTSHAWVVSAVDGVIHTGVKEIGLCVWPVRSGGSGAFGDALPWSTGQTATYAAGDDGALRSGATWPTPRFTDANDGTVADNLTGLVWSKDANTPVTGTCTGSDRSWQAALEYVSCLNGANYLGYNDWRLPNKKELMSLVDRGRVNPAIASGNPFTNVNANNYWSSSTTAYDSYVAWLVDINGGSVWVNSKSYGYRVWPVRGGRVYKGAPDFNGDGNGDVLWRDTATGDIAMWLMNGAAITDGNYVTKGVPADWEIKAKGDFNGDGKSDVLWQNVDTGAVYIWLMDGISIIGGDFAANAMPKEWQIRVIGDFNGDGKSDVLWQNTSTGDTFIWLMNGARIKGGDFPAKGIPPEWETRAAADLNGDGKTDVLWQNTQTGDVAGWLMNGTSISSGNYLTKAVPGNWKLKVAEDLNADGEADVLWQDSASGDVYIWLMNGLDIAGGGYIARGIPSNWQIKTTGDYNGDGRTDILWQDTANGDVYIWLMNGISISGGDYPAKGIPNNWLPK</sequence>
<dbReference type="Pfam" id="PF01839">
    <property type="entry name" value="FG-GAP"/>
    <property type="match status" value="1"/>
</dbReference>
<dbReference type="PANTHER" id="PTHR46580:SF2">
    <property type="entry name" value="MAM DOMAIN-CONTAINING PROTEIN"/>
    <property type="match status" value="1"/>
</dbReference>
<dbReference type="InterPro" id="IPR028994">
    <property type="entry name" value="Integrin_alpha_N"/>
</dbReference>
<gene>
    <name evidence="3" type="ORF">MBAV_002561</name>
</gene>
<feature type="domain" description="Lcl C-terminal" evidence="2">
    <location>
        <begin position="67"/>
        <end position="192"/>
    </location>
</feature>
<evidence type="ECO:0000313" key="4">
    <source>
        <dbReference type="Proteomes" id="UP000033423"/>
    </source>
</evidence>
<protein>
    <submittedName>
        <fullName evidence="3">FG-GAP repeat-containing protein</fullName>
    </submittedName>
</protein>
<evidence type="ECO:0000259" key="2">
    <source>
        <dbReference type="Pfam" id="PF07603"/>
    </source>
</evidence>
<proteinExistence type="predicted"/>
<feature type="domain" description="Lcl C-terminal" evidence="2">
    <location>
        <begin position="238"/>
        <end position="362"/>
    </location>
</feature>
<dbReference type="InterPro" id="IPR011460">
    <property type="entry name" value="Lcl_C"/>
</dbReference>
<organism evidence="3 4">
    <name type="scientific">Candidatus Magnetobacterium bavaricum</name>
    <dbReference type="NCBI Taxonomy" id="29290"/>
    <lineage>
        <taxon>Bacteria</taxon>
        <taxon>Pseudomonadati</taxon>
        <taxon>Nitrospirota</taxon>
        <taxon>Thermodesulfovibrionia</taxon>
        <taxon>Thermodesulfovibrionales</taxon>
        <taxon>Candidatus Magnetobacteriaceae</taxon>
        <taxon>Candidatus Magnetobacterium</taxon>
    </lineage>
</organism>
<comment type="caution">
    <text evidence="3">The sequence shown here is derived from an EMBL/GenBank/DDBJ whole genome shotgun (WGS) entry which is preliminary data.</text>
</comment>
<dbReference type="PATRIC" id="fig|29290.4.peg.3399"/>
<dbReference type="PANTHER" id="PTHR46580">
    <property type="entry name" value="SENSOR KINASE-RELATED"/>
    <property type="match status" value="1"/>
</dbReference>
<evidence type="ECO:0000256" key="1">
    <source>
        <dbReference type="ARBA" id="ARBA00022729"/>
    </source>
</evidence>
<dbReference type="EMBL" id="LACI01001108">
    <property type="protein sequence ID" value="KJU85244.1"/>
    <property type="molecule type" value="Genomic_DNA"/>
</dbReference>
<dbReference type="AlphaFoldDB" id="A0A0F3GTH6"/>
<evidence type="ECO:0000313" key="3">
    <source>
        <dbReference type="EMBL" id="KJU85244.1"/>
    </source>
</evidence>
<dbReference type="InterPro" id="IPR013517">
    <property type="entry name" value="FG-GAP"/>
</dbReference>
<name>A0A0F3GTH6_9BACT</name>
<dbReference type="Proteomes" id="UP000033423">
    <property type="component" value="Unassembled WGS sequence"/>
</dbReference>
<keyword evidence="4" id="KW-1185">Reference proteome</keyword>
<reference evidence="3 4" key="1">
    <citation type="submission" date="2015-02" db="EMBL/GenBank/DDBJ databases">
        <title>Single-cell genomics of uncultivated deep-branching MTB reveals a conserved set of magnetosome genes.</title>
        <authorList>
            <person name="Kolinko S."/>
            <person name="Richter M."/>
            <person name="Glockner F.O."/>
            <person name="Brachmann A."/>
            <person name="Schuler D."/>
        </authorList>
    </citation>
    <scope>NUCLEOTIDE SEQUENCE [LARGE SCALE GENOMIC DNA]</scope>
    <source>
        <strain evidence="3">TM-1</strain>
    </source>
</reference>
<dbReference type="SUPFAM" id="SSF69318">
    <property type="entry name" value="Integrin alpha N-terminal domain"/>
    <property type="match status" value="2"/>
</dbReference>
<dbReference type="Pfam" id="PF07603">
    <property type="entry name" value="Lcl_C"/>
    <property type="match status" value="2"/>
</dbReference>
<dbReference type="Pfam" id="PF13517">
    <property type="entry name" value="FG-GAP_3"/>
    <property type="match status" value="2"/>
</dbReference>
<accession>A0A0F3GTH6</accession>